<comment type="caution">
    <text evidence="2">The sequence shown here is derived from an EMBL/GenBank/DDBJ whole genome shotgun (WGS) entry which is preliminary data.</text>
</comment>
<feature type="compositionally biased region" description="Polar residues" evidence="1">
    <location>
        <begin position="363"/>
        <end position="388"/>
    </location>
</feature>
<dbReference type="PANTHER" id="PTHR37241:SF1">
    <property type="entry name" value="NEUROFILAMENT HEAVY PROTEIN"/>
    <property type="match status" value="1"/>
</dbReference>
<reference evidence="3" key="1">
    <citation type="journal article" date="2019" name="Gigascience">
        <title>De novo genome assembly of the endangered Acer yangbiense, a plant species with extremely small populations endemic to Yunnan Province, China.</title>
        <authorList>
            <person name="Yang J."/>
            <person name="Wariss H.M."/>
            <person name="Tao L."/>
            <person name="Zhang R."/>
            <person name="Yun Q."/>
            <person name="Hollingsworth P."/>
            <person name="Dao Z."/>
            <person name="Luo G."/>
            <person name="Guo H."/>
            <person name="Ma Y."/>
            <person name="Sun W."/>
        </authorList>
    </citation>
    <scope>NUCLEOTIDE SEQUENCE [LARGE SCALE GENOMIC DNA]</scope>
    <source>
        <strain evidence="3">cv. Malutang</strain>
    </source>
</reference>
<sequence length="689" mass="77325">MKDERGWDYFESHHFARKSISESGEDLFQVYLDFQESRFVNRYNEDQRFLFGFNFVLIAHLGCDQKHEEEMDSEDIYKNFVLRVMAARSPNVRFRKTLCRKDPSTNVKCPLTVPAKSSKSRISRLAMVSSISQKMVDGKVKARPLFPKNSPTQNEKPKQSSVAAKSLTTPRNKKRLSNPGTFCSVRNLNPTSIVVPKNRVVAKALVFHSPKKTVKIKTSAELSTRMKAICAGMKKLEITGGKKQESGHNKTLPLEGSRKLFKGREVKSRVYDSLRSKNCQGKEVKSSKCLKKKNVQRAPVEGIGNDSSDMEIEEKSRNGSLEVCSTSKSSKSNERKQHDEECLVSKKKLEFPLSEYKGEEAISDNTSRSNMTCLSNSGEDNNKINGGSDNEAKTDSNSEKAKVMDSNDKENATSSDDKENESKAMSSDDKENDNRKLIMDSDDKENATSSDDKENESKAMSSDDKENDNRKLNLDTSQMGKKKNLGKLETCKSIQKAGGLNYKKPKITNPKPFRLRTDERQILKESNLVKKLNNVEITTIRNEVENVSDAHDRSERESDKTKQKDEPVTLRMRSSKGAVGRKQSTTTQQRCSISMHQKTNLAVASQQEIGQDRAAKSRTESTKKKTISLMTPGRLGVIKESLPTIVSASPSSKISGSAASSRSISAGRRRMTVPKEPHFHDVHRPRRVT</sequence>
<feature type="region of interest" description="Disordered" evidence="1">
    <location>
        <begin position="142"/>
        <end position="181"/>
    </location>
</feature>
<feature type="compositionally biased region" description="Polar residues" evidence="1">
    <location>
        <begin position="582"/>
        <end position="609"/>
    </location>
</feature>
<feature type="region of interest" description="Disordered" evidence="1">
    <location>
        <begin position="542"/>
        <end position="626"/>
    </location>
</feature>
<dbReference type="EMBL" id="VAHF01000004">
    <property type="protein sequence ID" value="TXG64003.1"/>
    <property type="molecule type" value="Genomic_DNA"/>
</dbReference>
<proteinExistence type="predicted"/>
<evidence type="ECO:0000313" key="3">
    <source>
        <dbReference type="Proteomes" id="UP000323000"/>
    </source>
</evidence>
<dbReference type="PANTHER" id="PTHR37241">
    <property type="entry name" value="NEUROFILAMENT HEAVY PROTEIN"/>
    <property type="match status" value="1"/>
</dbReference>
<dbReference type="AlphaFoldDB" id="A0A5C7I3A8"/>
<evidence type="ECO:0000313" key="2">
    <source>
        <dbReference type="EMBL" id="TXG64003.1"/>
    </source>
</evidence>
<keyword evidence="3" id="KW-1185">Reference proteome</keyword>
<feature type="compositionally biased region" description="Basic and acidic residues" evidence="1">
    <location>
        <begin position="542"/>
        <end position="568"/>
    </location>
</feature>
<feature type="compositionally biased region" description="Basic and acidic residues" evidence="1">
    <location>
        <begin position="610"/>
        <end position="623"/>
    </location>
</feature>
<feature type="compositionally biased region" description="Basic and acidic residues" evidence="1">
    <location>
        <begin position="331"/>
        <end position="360"/>
    </location>
</feature>
<feature type="compositionally biased region" description="Basic and acidic residues" evidence="1">
    <location>
        <begin position="390"/>
        <end position="473"/>
    </location>
</feature>
<feature type="region of interest" description="Disordered" evidence="1">
    <location>
        <begin position="300"/>
        <end position="490"/>
    </location>
</feature>
<feature type="compositionally biased region" description="Low complexity" evidence="1">
    <location>
        <begin position="647"/>
        <end position="666"/>
    </location>
</feature>
<feature type="compositionally biased region" description="Basic and acidic residues" evidence="1">
    <location>
        <begin position="673"/>
        <end position="682"/>
    </location>
</feature>
<feature type="compositionally biased region" description="Polar residues" evidence="1">
    <location>
        <begin position="149"/>
        <end position="170"/>
    </location>
</feature>
<feature type="region of interest" description="Disordered" evidence="1">
    <location>
        <begin position="647"/>
        <end position="689"/>
    </location>
</feature>
<accession>A0A5C7I3A8</accession>
<organism evidence="2 3">
    <name type="scientific">Acer yangbiense</name>
    <dbReference type="NCBI Taxonomy" id="1000413"/>
    <lineage>
        <taxon>Eukaryota</taxon>
        <taxon>Viridiplantae</taxon>
        <taxon>Streptophyta</taxon>
        <taxon>Embryophyta</taxon>
        <taxon>Tracheophyta</taxon>
        <taxon>Spermatophyta</taxon>
        <taxon>Magnoliopsida</taxon>
        <taxon>eudicotyledons</taxon>
        <taxon>Gunneridae</taxon>
        <taxon>Pentapetalae</taxon>
        <taxon>rosids</taxon>
        <taxon>malvids</taxon>
        <taxon>Sapindales</taxon>
        <taxon>Sapindaceae</taxon>
        <taxon>Hippocastanoideae</taxon>
        <taxon>Acereae</taxon>
        <taxon>Acer</taxon>
    </lineage>
</organism>
<name>A0A5C7I3A8_9ROSI</name>
<protein>
    <submittedName>
        <fullName evidence="2">Uncharacterized protein</fullName>
    </submittedName>
</protein>
<dbReference type="Proteomes" id="UP000323000">
    <property type="component" value="Chromosome 4"/>
</dbReference>
<dbReference type="OrthoDB" id="785936at2759"/>
<gene>
    <name evidence="2" type="ORF">EZV62_010997</name>
</gene>
<evidence type="ECO:0000256" key="1">
    <source>
        <dbReference type="SAM" id="MobiDB-lite"/>
    </source>
</evidence>